<sequence>MKHTPFYAACLAILVAGCQPSTAGEWDRARQAGLQPASVEVPITTQAAPTPSYAWAYQRLTTQGPCEFGVLRVNGREFVTATAKANGYGVSCAIATPGGYPMPPLNN</sequence>
<protein>
    <recommendedName>
        <fullName evidence="3">Lipoprotein</fullName>
    </recommendedName>
</protein>
<evidence type="ECO:0008006" key="3">
    <source>
        <dbReference type="Google" id="ProtNLM"/>
    </source>
</evidence>
<evidence type="ECO:0000313" key="2">
    <source>
        <dbReference type="Proteomes" id="UP001055634"/>
    </source>
</evidence>
<dbReference type="PROSITE" id="PS51257">
    <property type="entry name" value="PROKAR_LIPOPROTEIN"/>
    <property type="match status" value="1"/>
</dbReference>
<dbReference type="EMBL" id="ON529850">
    <property type="protein sequence ID" value="UTC28050.1"/>
    <property type="molecule type" value="Genomic_DNA"/>
</dbReference>
<accession>A0A9E7N2V5</accession>
<keyword evidence="2" id="KW-1185">Reference proteome</keyword>
<organism evidence="1 2">
    <name type="scientific">Brevundimonas phage vB_BpoS-Gurke</name>
    <dbReference type="NCBI Taxonomy" id="2948599"/>
    <lineage>
        <taxon>Viruses</taxon>
        <taxon>Duplodnaviria</taxon>
        <taxon>Heunggongvirae</taxon>
        <taxon>Uroviricota</taxon>
        <taxon>Caudoviricetes</taxon>
        <taxon>Jeanschmidtviridae</taxon>
        <taxon>Kikimoravirus</taxon>
        <taxon>Kikimoravirus gurke</taxon>
    </lineage>
</organism>
<proteinExistence type="predicted"/>
<name>A0A9E7N2V5_9CAUD</name>
<gene>
    <name evidence="1" type="ORF">GURKE_00180</name>
</gene>
<evidence type="ECO:0000313" key="1">
    <source>
        <dbReference type="EMBL" id="UTC28050.1"/>
    </source>
</evidence>
<reference evidence="1" key="1">
    <citation type="submission" date="2022-04" db="EMBL/GenBank/DDBJ databases">
        <authorList>
            <person name="Friedrich I."/>
            <person name="Schneider D."/>
            <person name="Poehlein A."/>
            <person name="Hertel R."/>
            <person name="Daniel R."/>
        </authorList>
    </citation>
    <scope>NUCLEOTIDE SEQUENCE</scope>
</reference>
<dbReference type="Proteomes" id="UP001055634">
    <property type="component" value="Segment"/>
</dbReference>